<dbReference type="Proteomes" id="UP000824469">
    <property type="component" value="Unassembled WGS sequence"/>
</dbReference>
<evidence type="ECO:0000313" key="2">
    <source>
        <dbReference type="Proteomes" id="UP000824469"/>
    </source>
</evidence>
<organism evidence="1 2">
    <name type="scientific">Taxus chinensis</name>
    <name type="common">Chinese yew</name>
    <name type="synonym">Taxus wallichiana var. chinensis</name>
    <dbReference type="NCBI Taxonomy" id="29808"/>
    <lineage>
        <taxon>Eukaryota</taxon>
        <taxon>Viridiplantae</taxon>
        <taxon>Streptophyta</taxon>
        <taxon>Embryophyta</taxon>
        <taxon>Tracheophyta</taxon>
        <taxon>Spermatophyta</taxon>
        <taxon>Pinopsida</taxon>
        <taxon>Pinidae</taxon>
        <taxon>Conifers II</taxon>
        <taxon>Cupressales</taxon>
        <taxon>Taxaceae</taxon>
        <taxon>Taxus</taxon>
    </lineage>
</organism>
<keyword evidence="2" id="KW-1185">Reference proteome</keyword>
<name>A0AA38GUR8_TAXCH</name>
<dbReference type="PANTHER" id="PTHR31060">
    <property type="entry name" value="OSJNBA0011J08.25 PROTEIN-RELATED"/>
    <property type="match status" value="1"/>
</dbReference>
<protein>
    <submittedName>
        <fullName evidence="1">Uncharacterized protein</fullName>
    </submittedName>
</protein>
<reference evidence="1 2" key="1">
    <citation type="journal article" date="2021" name="Nat. Plants">
        <title>The Taxus genome provides insights into paclitaxel biosynthesis.</title>
        <authorList>
            <person name="Xiong X."/>
            <person name="Gou J."/>
            <person name="Liao Q."/>
            <person name="Li Y."/>
            <person name="Zhou Q."/>
            <person name="Bi G."/>
            <person name="Li C."/>
            <person name="Du R."/>
            <person name="Wang X."/>
            <person name="Sun T."/>
            <person name="Guo L."/>
            <person name="Liang H."/>
            <person name="Lu P."/>
            <person name="Wu Y."/>
            <person name="Zhang Z."/>
            <person name="Ro D.K."/>
            <person name="Shang Y."/>
            <person name="Huang S."/>
            <person name="Yan J."/>
        </authorList>
    </citation>
    <scope>NUCLEOTIDE SEQUENCE [LARGE SCALE GENOMIC DNA]</scope>
    <source>
        <strain evidence="1">Ta-2019</strain>
    </source>
</reference>
<gene>
    <name evidence="1" type="ORF">KI387_000651</name>
</gene>
<comment type="caution">
    <text evidence="1">The sequence shown here is derived from an EMBL/GenBank/DDBJ whole genome shotgun (WGS) entry which is preliminary data.</text>
</comment>
<dbReference type="AlphaFoldDB" id="A0AA38GUR8"/>
<proteinExistence type="predicted"/>
<sequence length="389" mass="44570">MEQSIKSVVKSIILSDKDHVDEYTHAVEDLILNNTKAETPFAIKSIYRESLLKQWKENLGYLEKKIQHLEITGLVPATRECLWLIKVIGQDRSLFTNIMEGFNNNTQLCQLLLEVKSEDGKPYSPLIVEIIIYFLKALGSAETITTKDVKLKFMENWVPIFSFLVYNVSEGTKIISPWAYSDLVIRVMATLGGKDVAELLRKWRNQPAPPLLEGLQHLLSMWQWRISVAGNSLLHLLIKHTKAHLDTFTLLYYCHQGIPFPFQGVEEALSIVKVCAVWISDECLKACMRYLEAILWSFTEKIQIRDTISIIPCKVLEDLDARLVQSDTDTQDFIFSMEQSIKSVVKSIILSDEDHVDEYTHGVEDLILNNTKVETPFAIKSIYMESLLK</sequence>
<evidence type="ECO:0000313" key="1">
    <source>
        <dbReference type="EMBL" id="KAH9328543.1"/>
    </source>
</evidence>
<dbReference type="InterPro" id="IPR038920">
    <property type="entry name" value="At3g05675-like"/>
</dbReference>
<accession>A0AA38GUR8</accession>
<dbReference type="PANTHER" id="PTHR31060:SF37">
    <property type="entry name" value="BTB DOMAIN-CONTAINING PROTEIN"/>
    <property type="match status" value="1"/>
</dbReference>
<dbReference type="EMBL" id="JAHRHJ020000001">
    <property type="protein sequence ID" value="KAH9328543.1"/>
    <property type="molecule type" value="Genomic_DNA"/>
</dbReference>